<sequence length="837" mass="88159">MSPPPTHTLELEEQAYTHVPEPSPSLSADETSTTETVLDTPLTVPEEVEEVFGKAVGPEMSGDTMEETENSTSTTMSVQHSRQRTSRASNTNDHAPDATMQRRESWDLNLSAQKNLGELGQSREVASDSGWRSSLRHDTKPSVVLEPPPAHDIPNFAFPANTPPTSTQAYHQNISPPLASAPISLSPPAPFSFGTFKMNEPAGDLVGTPTAELGAFEYPFDGAAVSPVIRRLVEDEPSGLLPPGFLPSLRRTSSTSTVPVVPAGGRRPSVVHSNTVPQAEAGRRFSLVSGDGEGMGPHSATAVVAAVEEEEMSLHRSEEDDVVGKGMDRRRSSANSTTSMGRHPSLGPFNGTASSPIAPLSGRRPSILAFAHQALPETPVPPSLAHLGASLRRGSIPANQLLPVNMPLRDRQSSISSLASTRSASISSASGTTAAVIRNSLTGPVFTNQGTMDEQMTVSSAYLYQRRSSLASTSRGLLSFKAPLPSMMRPGVLPNQQRSGSMSSTTSSNPSSSGSRESIMTIRDLRSSFSGGHEHERRPSLARQGDSGESTATERPGGRRMSMPALPSPSPTSMEDTGPPNWLPTPSARMSGRESNGFSFPPQVSMGRRPSKPFTLGQPPSPRLPALEPLRTRGTDSEITSDSSGSSSRPSSASRDHGDPMSTVLSPVNINSSSDDLSDTSNEPAETPSRRTFRISQRGIEARERRRSSRMSALATASGGNTLETIPSDNVMDFSRSARSSFSSGGMPTTPGVGIGLAKGLASVNVSLGDNPGSGQLSASSTPSSENNIDELVGTGKAQGHQEQGEGEGAASTITTAFRAFAFPPRNNSIGSVNEGK</sequence>
<gene>
    <name evidence="1" type="ORF">QFC20_000431</name>
</gene>
<accession>A0ACC2X1L0</accession>
<keyword evidence="2" id="KW-1185">Reference proteome</keyword>
<protein>
    <submittedName>
        <fullName evidence="1">Uncharacterized protein</fullName>
    </submittedName>
</protein>
<comment type="caution">
    <text evidence="1">The sequence shown here is derived from an EMBL/GenBank/DDBJ whole genome shotgun (WGS) entry which is preliminary data.</text>
</comment>
<evidence type="ECO:0000313" key="1">
    <source>
        <dbReference type="EMBL" id="KAJ9117285.1"/>
    </source>
</evidence>
<dbReference type="EMBL" id="JASBWS010000002">
    <property type="protein sequence ID" value="KAJ9117285.1"/>
    <property type="molecule type" value="Genomic_DNA"/>
</dbReference>
<proteinExistence type="predicted"/>
<dbReference type="Proteomes" id="UP001230649">
    <property type="component" value="Unassembled WGS sequence"/>
</dbReference>
<evidence type="ECO:0000313" key="2">
    <source>
        <dbReference type="Proteomes" id="UP001230649"/>
    </source>
</evidence>
<reference evidence="1" key="1">
    <citation type="submission" date="2023-04" db="EMBL/GenBank/DDBJ databases">
        <title>Draft Genome sequencing of Naganishia species isolated from polar environments using Oxford Nanopore Technology.</title>
        <authorList>
            <person name="Leo P."/>
            <person name="Venkateswaran K."/>
        </authorList>
    </citation>
    <scope>NUCLEOTIDE SEQUENCE</scope>
    <source>
        <strain evidence="1">MNA-CCFEE 5262</strain>
    </source>
</reference>
<name>A0ACC2X1L0_9TREE</name>
<organism evidence="1 2">
    <name type="scientific">Naganishia adeliensis</name>
    <dbReference type="NCBI Taxonomy" id="92952"/>
    <lineage>
        <taxon>Eukaryota</taxon>
        <taxon>Fungi</taxon>
        <taxon>Dikarya</taxon>
        <taxon>Basidiomycota</taxon>
        <taxon>Agaricomycotina</taxon>
        <taxon>Tremellomycetes</taxon>
        <taxon>Filobasidiales</taxon>
        <taxon>Filobasidiaceae</taxon>
        <taxon>Naganishia</taxon>
    </lineage>
</organism>